<dbReference type="Proteomes" id="UP001595847">
    <property type="component" value="Unassembled WGS sequence"/>
</dbReference>
<gene>
    <name evidence="2" type="ORF">ACFOVU_22600</name>
</gene>
<accession>A0ABV8FW51</accession>
<keyword evidence="3" id="KW-1185">Reference proteome</keyword>
<organism evidence="2 3">
    <name type="scientific">Nocardiopsis sediminis</name>
    <dbReference type="NCBI Taxonomy" id="1778267"/>
    <lineage>
        <taxon>Bacteria</taxon>
        <taxon>Bacillati</taxon>
        <taxon>Actinomycetota</taxon>
        <taxon>Actinomycetes</taxon>
        <taxon>Streptosporangiales</taxon>
        <taxon>Nocardiopsidaceae</taxon>
        <taxon>Nocardiopsis</taxon>
    </lineage>
</organism>
<dbReference type="InterPro" id="IPR007278">
    <property type="entry name" value="DUF397"/>
</dbReference>
<dbReference type="RefSeq" id="WP_378536799.1">
    <property type="nucleotide sequence ID" value="NZ_JBHSBH010000015.1"/>
</dbReference>
<protein>
    <submittedName>
        <fullName evidence="2">DUF397 domain-containing protein</fullName>
    </submittedName>
</protein>
<comment type="caution">
    <text evidence="2">The sequence shown here is derived from an EMBL/GenBank/DDBJ whole genome shotgun (WGS) entry which is preliminary data.</text>
</comment>
<name>A0ABV8FW51_9ACTN</name>
<sequence length="89" mass="9700">MLAHSTDSPNTRKNCGSAEIPFLGYQRGWMMEPVWHKSSFSKVGGECVEVAATPASVFVRDTKFPAEVVLGVAPVEFVAFVRVVRSDAL</sequence>
<evidence type="ECO:0000313" key="3">
    <source>
        <dbReference type="Proteomes" id="UP001595847"/>
    </source>
</evidence>
<evidence type="ECO:0000313" key="2">
    <source>
        <dbReference type="EMBL" id="MFC3998733.1"/>
    </source>
</evidence>
<dbReference type="EMBL" id="JBHSBH010000015">
    <property type="protein sequence ID" value="MFC3998733.1"/>
    <property type="molecule type" value="Genomic_DNA"/>
</dbReference>
<dbReference type="Pfam" id="PF04149">
    <property type="entry name" value="DUF397"/>
    <property type="match status" value="1"/>
</dbReference>
<proteinExistence type="predicted"/>
<feature type="domain" description="DUF397" evidence="1">
    <location>
        <begin position="34"/>
        <end position="85"/>
    </location>
</feature>
<reference evidence="3" key="1">
    <citation type="journal article" date="2019" name="Int. J. Syst. Evol. Microbiol.">
        <title>The Global Catalogue of Microorganisms (GCM) 10K type strain sequencing project: providing services to taxonomists for standard genome sequencing and annotation.</title>
        <authorList>
            <consortium name="The Broad Institute Genomics Platform"/>
            <consortium name="The Broad Institute Genome Sequencing Center for Infectious Disease"/>
            <person name="Wu L."/>
            <person name="Ma J."/>
        </authorList>
    </citation>
    <scope>NUCLEOTIDE SEQUENCE [LARGE SCALE GENOMIC DNA]</scope>
    <source>
        <strain evidence="3">TBRC 1826</strain>
    </source>
</reference>
<evidence type="ECO:0000259" key="1">
    <source>
        <dbReference type="Pfam" id="PF04149"/>
    </source>
</evidence>